<comment type="subcellular location">
    <subcellularLocation>
        <location evidence="1">Cell membrane</location>
        <topology evidence="1">Multi-pass membrane protein</topology>
    </subcellularLocation>
</comment>
<feature type="transmembrane region" description="Helical" evidence="12">
    <location>
        <begin position="63"/>
        <end position="83"/>
    </location>
</feature>
<dbReference type="EMBL" id="VSSQ01000032">
    <property type="protein sequence ID" value="MPL66452.1"/>
    <property type="molecule type" value="Genomic_DNA"/>
</dbReference>
<feature type="transmembrane region" description="Helical" evidence="12">
    <location>
        <begin position="158"/>
        <end position="180"/>
    </location>
</feature>
<keyword evidence="6" id="KW-0548">Nucleotidyltransferase</keyword>
<evidence type="ECO:0000256" key="1">
    <source>
        <dbReference type="ARBA" id="ARBA00004651"/>
    </source>
</evidence>
<evidence type="ECO:0000256" key="12">
    <source>
        <dbReference type="SAM" id="Phobius"/>
    </source>
</evidence>
<keyword evidence="7 12" id="KW-1133">Transmembrane helix</keyword>
<name>A0A644TJI3_9ZZZZ</name>
<dbReference type="AlphaFoldDB" id="A0A644TJI3"/>
<feature type="transmembrane region" description="Helical" evidence="12">
    <location>
        <begin position="32"/>
        <end position="51"/>
    </location>
</feature>
<evidence type="ECO:0000256" key="4">
    <source>
        <dbReference type="ARBA" id="ARBA00022679"/>
    </source>
</evidence>
<evidence type="ECO:0000256" key="3">
    <source>
        <dbReference type="ARBA" id="ARBA00022516"/>
    </source>
</evidence>
<organism evidence="13">
    <name type="scientific">bioreactor metagenome</name>
    <dbReference type="NCBI Taxonomy" id="1076179"/>
    <lineage>
        <taxon>unclassified sequences</taxon>
        <taxon>metagenomes</taxon>
        <taxon>ecological metagenomes</taxon>
    </lineage>
</organism>
<accession>A0A644TJI3</accession>
<evidence type="ECO:0000256" key="2">
    <source>
        <dbReference type="ARBA" id="ARBA00022475"/>
    </source>
</evidence>
<feature type="transmembrane region" description="Helical" evidence="12">
    <location>
        <begin position="192"/>
        <end position="214"/>
    </location>
</feature>
<keyword evidence="2" id="KW-1003">Cell membrane</keyword>
<evidence type="ECO:0000256" key="7">
    <source>
        <dbReference type="ARBA" id="ARBA00022989"/>
    </source>
</evidence>
<reference evidence="13" key="1">
    <citation type="submission" date="2019-08" db="EMBL/GenBank/DDBJ databases">
        <authorList>
            <person name="Kucharzyk K."/>
            <person name="Murdoch R.W."/>
            <person name="Higgins S."/>
            <person name="Loffler F."/>
        </authorList>
    </citation>
    <scope>NUCLEOTIDE SEQUENCE</scope>
</reference>
<keyword evidence="11" id="KW-1208">Phospholipid metabolism</keyword>
<dbReference type="GO" id="GO:0004605">
    <property type="term" value="F:phosphatidate cytidylyltransferase activity"/>
    <property type="evidence" value="ECO:0007669"/>
    <property type="project" value="TreeGrafter"/>
</dbReference>
<feature type="transmembrane region" description="Helical" evidence="12">
    <location>
        <begin position="220"/>
        <end position="239"/>
    </location>
</feature>
<feature type="transmembrane region" description="Helical" evidence="12">
    <location>
        <begin position="272"/>
        <end position="289"/>
    </location>
</feature>
<evidence type="ECO:0008006" key="14">
    <source>
        <dbReference type="Google" id="ProtNLM"/>
    </source>
</evidence>
<evidence type="ECO:0000313" key="13">
    <source>
        <dbReference type="EMBL" id="MPL66452.1"/>
    </source>
</evidence>
<dbReference type="PANTHER" id="PTHR46382">
    <property type="entry name" value="PHOSPHATIDATE CYTIDYLYLTRANSFERASE"/>
    <property type="match status" value="1"/>
</dbReference>
<evidence type="ECO:0000256" key="8">
    <source>
        <dbReference type="ARBA" id="ARBA00023098"/>
    </source>
</evidence>
<evidence type="ECO:0000256" key="5">
    <source>
        <dbReference type="ARBA" id="ARBA00022692"/>
    </source>
</evidence>
<dbReference type="GO" id="GO:0005886">
    <property type="term" value="C:plasma membrane"/>
    <property type="evidence" value="ECO:0007669"/>
    <property type="project" value="UniProtKB-SubCell"/>
</dbReference>
<keyword evidence="9 12" id="KW-0472">Membrane</keyword>
<protein>
    <recommendedName>
        <fullName evidence="14">Phosphatidate cytidylyltransferase</fullName>
    </recommendedName>
</protein>
<comment type="caution">
    <text evidence="13">The sequence shown here is derived from an EMBL/GenBank/DDBJ whole genome shotgun (WGS) entry which is preliminary data.</text>
</comment>
<gene>
    <name evidence="13" type="ORF">SDC9_12127</name>
</gene>
<keyword evidence="8" id="KW-0443">Lipid metabolism</keyword>
<evidence type="ECO:0000256" key="10">
    <source>
        <dbReference type="ARBA" id="ARBA00023209"/>
    </source>
</evidence>
<keyword evidence="3" id="KW-0444">Lipid biosynthesis</keyword>
<feature type="transmembrane region" description="Helical" evidence="12">
    <location>
        <begin position="126"/>
        <end position="146"/>
    </location>
</feature>
<keyword evidence="5 12" id="KW-0812">Transmembrane</keyword>
<dbReference type="PANTHER" id="PTHR46382:SF1">
    <property type="entry name" value="PHOSPHATIDATE CYTIDYLYLTRANSFERASE"/>
    <property type="match status" value="1"/>
</dbReference>
<feature type="transmembrane region" description="Helical" evidence="12">
    <location>
        <begin position="95"/>
        <end position="114"/>
    </location>
</feature>
<evidence type="ECO:0000256" key="6">
    <source>
        <dbReference type="ARBA" id="ARBA00022695"/>
    </source>
</evidence>
<keyword evidence="10" id="KW-0594">Phospholipid biosynthesis</keyword>
<feature type="transmembrane region" description="Helical" evidence="12">
    <location>
        <begin position="9"/>
        <end position="26"/>
    </location>
</feature>
<dbReference type="Pfam" id="PF01148">
    <property type="entry name" value="CTP_transf_1"/>
    <property type="match status" value="1"/>
</dbReference>
<keyword evidence="4" id="KW-0808">Transferase</keyword>
<evidence type="ECO:0000256" key="9">
    <source>
        <dbReference type="ARBA" id="ARBA00023136"/>
    </source>
</evidence>
<evidence type="ECO:0000256" key="11">
    <source>
        <dbReference type="ARBA" id="ARBA00023264"/>
    </source>
</evidence>
<proteinExistence type="predicted"/>
<dbReference type="GO" id="GO:0016024">
    <property type="term" value="P:CDP-diacylglycerol biosynthetic process"/>
    <property type="evidence" value="ECO:0007669"/>
    <property type="project" value="TreeGrafter"/>
</dbReference>
<sequence length="293" mass="31172">MTKNTVQRLLIFFLGVPLFILFELYASFGRNFLLVLVAMGIQVGSIYETVGLFGKKGIKLHRVYLAALSLLSSSLVYLSPLYGHLLPAAKSPLELLLLVSFLGSLAAVAPFAFSKKEDFDSLLPRMAASLFCYFYCGILGACLVYIGSCFPQHSNPLFIFLLMTSGNDSLAWLIGVSFGRKRGVVAVSPNKSLAGFVGGLAGSLLAALVSYYLFPRAGVSSLASLLFLGLCVGIAVILGDLVESALKRSAGVKDSSSLIPGRGGILDSFDSLLFSAPLFIAIASIWGFFPPLG</sequence>